<feature type="transmembrane region" description="Helical" evidence="1">
    <location>
        <begin position="587"/>
        <end position="610"/>
    </location>
</feature>
<protein>
    <submittedName>
        <fullName evidence="2">NACHT domain-containing protein</fullName>
    </submittedName>
</protein>
<feature type="transmembrane region" description="Helical" evidence="1">
    <location>
        <begin position="473"/>
        <end position="492"/>
    </location>
</feature>
<keyword evidence="1" id="KW-1133">Transmembrane helix</keyword>
<feature type="transmembrane region" description="Helical" evidence="1">
    <location>
        <begin position="392"/>
        <end position="413"/>
    </location>
</feature>
<evidence type="ECO:0000313" key="2">
    <source>
        <dbReference type="EMBL" id="MFC0542972.1"/>
    </source>
</evidence>
<accession>A0ABV6MS30</accession>
<dbReference type="RefSeq" id="WP_273941376.1">
    <property type="nucleotide sequence ID" value="NZ_CP097263.1"/>
</dbReference>
<dbReference type="SUPFAM" id="SSF52540">
    <property type="entry name" value="P-loop containing nucleoside triphosphate hydrolases"/>
    <property type="match status" value="1"/>
</dbReference>
<feature type="transmembrane region" description="Helical" evidence="1">
    <location>
        <begin position="419"/>
        <end position="442"/>
    </location>
</feature>
<evidence type="ECO:0000256" key="1">
    <source>
        <dbReference type="SAM" id="Phobius"/>
    </source>
</evidence>
<evidence type="ECO:0000313" key="3">
    <source>
        <dbReference type="Proteomes" id="UP001589810"/>
    </source>
</evidence>
<dbReference type="Gene3D" id="3.40.50.300">
    <property type="entry name" value="P-loop containing nucleotide triphosphate hydrolases"/>
    <property type="match status" value="1"/>
</dbReference>
<feature type="transmembrane region" description="Helical" evidence="1">
    <location>
        <begin position="504"/>
        <end position="531"/>
    </location>
</feature>
<reference evidence="2 3" key="1">
    <citation type="submission" date="2024-09" db="EMBL/GenBank/DDBJ databases">
        <authorList>
            <person name="Sun Q."/>
            <person name="Mori K."/>
        </authorList>
    </citation>
    <scope>NUCLEOTIDE SEQUENCE [LARGE SCALE GENOMIC DNA]</scope>
    <source>
        <strain evidence="2 3">TBRC 1432</strain>
    </source>
</reference>
<keyword evidence="1" id="KW-0812">Transmembrane</keyword>
<name>A0ABV6MS30_9PSEU</name>
<keyword evidence="3" id="KW-1185">Reference proteome</keyword>
<keyword evidence="1" id="KW-0472">Membrane</keyword>
<feature type="transmembrane region" description="Helical" evidence="1">
    <location>
        <begin position="560"/>
        <end position="581"/>
    </location>
</feature>
<comment type="caution">
    <text evidence="2">The sequence shown here is derived from an EMBL/GenBank/DDBJ whole genome shotgun (WGS) entry which is preliminary data.</text>
</comment>
<feature type="transmembrane region" description="Helical" evidence="1">
    <location>
        <begin position="37"/>
        <end position="55"/>
    </location>
</feature>
<sequence>MPRRRGSKHLLVYLTVVLAVTAVVLWSLVLFGPRTEYLALMSTLIGTVTAMVTLFNTLKQNKAQSAPAPGVAEIVKQAGDQLCGSVRAEIEQQQNRLQVKRDLLDVRWRTVHGEDVPAEGDLATLVDALRGMPRRRLLILGAPASGKTVYAARLALEFINDRAGLGSIPVLLRFALWEPGIDLSQWIADQVEKDYAGALPLLAGDALVPILDGVDEVGPLVLPAALRELDRSLGDRSPLVVVCRTDLYHAAVEAGGPEFDNAWVIELRRLDRDAVVRYLAGTDRDRWPEVVAELEGGAPSETARVLRNPFNAWLMKRLYPKGNAQLGDGLQERLLSDFVPSVLGPAMDARPERLIRFTLPGAVRWLRFLARHLVRDGREDFAWWELGRAIPFLLTEAVVGVLAGALYGVLLLLAGSNALGVGVGAAFGVLFGLTFCSAYMLVWKRGSQELRSGGGGFRDNADLRTQVRRLAEGMVTVAIAWAVALGVVALWGSLSTLFAGARPAVLGVIGLGAVVSLIFGAAVGAIAALLLRMMTSYVVLATVRATTPRDALNRDRLSSIVCYLMFAVLVGAVTASSFAVLSTDPLFIVLTAVGGGITGGVTGAMMFFAWPPYQVRHAWLAVLRLTPWRLIRFLQVARDAGVLRQSGAHYQFRHKIVLDHLGTRQSR</sequence>
<dbReference type="EMBL" id="JBHLUD010000004">
    <property type="protein sequence ID" value="MFC0542972.1"/>
    <property type="molecule type" value="Genomic_DNA"/>
</dbReference>
<organism evidence="2 3">
    <name type="scientific">Kutzneria chonburiensis</name>
    <dbReference type="NCBI Taxonomy" id="1483604"/>
    <lineage>
        <taxon>Bacteria</taxon>
        <taxon>Bacillati</taxon>
        <taxon>Actinomycetota</taxon>
        <taxon>Actinomycetes</taxon>
        <taxon>Pseudonocardiales</taxon>
        <taxon>Pseudonocardiaceae</taxon>
        <taxon>Kutzneria</taxon>
    </lineage>
</organism>
<dbReference type="InterPro" id="IPR027417">
    <property type="entry name" value="P-loop_NTPase"/>
</dbReference>
<dbReference type="Proteomes" id="UP001589810">
    <property type="component" value="Unassembled WGS sequence"/>
</dbReference>
<feature type="transmembrane region" description="Helical" evidence="1">
    <location>
        <begin position="12"/>
        <end position="31"/>
    </location>
</feature>
<gene>
    <name evidence="2" type="ORF">ACFFH7_15845</name>
</gene>
<proteinExistence type="predicted"/>